<feature type="region of interest" description="Disordered" evidence="1">
    <location>
        <begin position="156"/>
        <end position="182"/>
    </location>
</feature>
<organism evidence="2 3">
    <name type="scientific">Psilocybe cf. subviscida</name>
    <dbReference type="NCBI Taxonomy" id="2480587"/>
    <lineage>
        <taxon>Eukaryota</taxon>
        <taxon>Fungi</taxon>
        <taxon>Dikarya</taxon>
        <taxon>Basidiomycota</taxon>
        <taxon>Agaricomycotina</taxon>
        <taxon>Agaricomycetes</taxon>
        <taxon>Agaricomycetidae</taxon>
        <taxon>Agaricales</taxon>
        <taxon>Agaricineae</taxon>
        <taxon>Strophariaceae</taxon>
        <taxon>Psilocybe</taxon>
    </lineage>
</organism>
<sequence>MTPLAVPKYYTDRAVQTDLTITSPFVPGFTIDISDTSTCFLPALKTVSPSETESPQDAPMKSGAYMQSEHSPLEDSIEILPSRKDRKVVSLTSGLGYPSTLVTTTKQRVVSLPEHSSSGPARLALVERQTRVVSMPERGKLSSLVSVSKNAGASASANFGAGSTGRSYPSDVPQTPSPPSSPDSVMIMGNGEQVSGSFLQGRRRSFTDEDGWVTWASSPPRPIPALHGPLSLPYARCPSGAEGTVVEGDDLSHKIWGLGADDAPAHTRYHRTLPHTASQPTLANHSPEIKAHTFGDQYQASSHQRRRDTVIDLSQPSTFDHIQDAHQSSRNSANAAAQGSTAKDLPDLVASAMAKLTVLPHVRQQDHRDAPKKTYGAETAAGDQLGFALQWESLFNSDPQAKAWMNGSKSLGTGQGSSNNRLNTSAPPFVPQNYVSQSLLDRAILQDKPRHSRIEQTQRPGYRSSDTLATIHTLQDHNAQSPPSTASPLWTPIFAQATDMHHAHGKSFESRAGQHMPDVYSPELERGAYQSNQLGGMHMISQLQSYDLQGLSHGGLNKEEYSPQASLGNSHSSQDLNQLRGRQPVIEIHQQQPPMLFDTSNDNHGGSNATVTTMDRRRSLTQQHPRSIPLARLIQRRLSSVVEEEVLTGGNCGDNTSSSSSFPRQLPSGAPVRRLPISPETLRAVHSSSMFAQRSRPKMSNNNAYADDREFERQPVLGLGGVGPENPSLMVSMMGTGGGGGGKLQQLNVKDGPKAVVKLPQSGPRTDARGIVLNSNRHTAGHVAVTREYAHAKHSREDTMKQEEKENAKANSESATATAVAGKTSSKKNHNNRHKKRSERASAASSKAT</sequence>
<dbReference type="AlphaFoldDB" id="A0A8H5BIG3"/>
<comment type="caution">
    <text evidence="2">The sequence shown here is derived from an EMBL/GenBank/DDBJ whole genome shotgun (WGS) entry which is preliminary data.</text>
</comment>
<name>A0A8H5BIG3_9AGAR</name>
<evidence type="ECO:0000313" key="2">
    <source>
        <dbReference type="EMBL" id="KAF5322747.1"/>
    </source>
</evidence>
<proteinExistence type="predicted"/>
<feature type="compositionally biased region" description="Basic and acidic residues" evidence="1">
    <location>
        <begin position="789"/>
        <end position="808"/>
    </location>
</feature>
<gene>
    <name evidence="2" type="ORF">D9619_002014</name>
</gene>
<evidence type="ECO:0000256" key="1">
    <source>
        <dbReference type="SAM" id="MobiDB-lite"/>
    </source>
</evidence>
<feature type="region of interest" description="Disordered" evidence="1">
    <location>
        <begin position="554"/>
        <end position="575"/>
    </location>
</feature>
<keyword evidence="3" id="KW-1185">Reference proteome</keyword>
<evidence type="ECO:0000313" key="3">
    <source>
        <dbReference type="Proteomes" id="UP000567179"/>
    </source>
</evidence>
<feature type="region of interest" description="Disordered" evidence="1">
    <location>
        <begin position="649"/>
        <end position="674"/>
    </location>
</feature>
<accession>A0A8H5BIG3</accession>
<feature type="region of interest" description="Disordered" evidence="1">
    <location>
        <begin position="789"/>
        <end position="849"/>
    </location>
</feature>
<dbReference type="Proteomes" id="UP000567179">
    <property type="component" value="Unassembled WGS sequence"/>
</dbReference>
<feature type="compositionally biased region" description="Polar residues" evidence="1">
    <location>
        <begin position="563"/>
        <end position="575"/>
    </location>
</feature>
<reference evidence="2 3" key="1">
    <citation type="journal article" date="2020" name="ISME J.">
        <title>Uncovering the hidden diversity of litter-decomposition mechanisms in mushroom-forming fungi.</title>
        <authorList>
            <person name="Floudas D."/>
            <person name="Bentzer J."/>
            <person name="Ahren D."/>
            <person name="Johansson T."/>
            <person name="Persson P."/>
            <person name="Tunlid A."/>
        </authorList>
    </citation>
    <scope>NUCLEOTIDE SEQUENCE [LARGE SCALE GENOMIC DNA]</scope>
    <source>
        <strain evidence="2 3">CBS 101986</strain>
    </source>
</reference>
<dbReference type="EMBL" id="JAACJJ010000028">
    <property type="protein sequence ID" value="KAF5322747.1"/>
    <property type="molecule type" value="Genomic_DNA"/>
</dbReference>
<protein>
    <submittedName>
        <fullName evidence="2">Uncharacterized protein</fullName>
    </submittedName>
</protein>
<dbReference type="OrthoDB" id="2573559at2759"/>
<feature type="compositionally biased region" description="Basic residues" evidence="1">
    <location>
        <begin position="825"/>
        <end position="838"/>
    </location>
</feature>